<accession>A0A8S5QEJ1</accession>
<name>A0A8S5QEJ1_9CAUD</name>
<sequence>MTMIAYCEVCKGRTYTLFRYRNIVNSSNQTY</sequence>
<protein>
    <submittedName>
        <fullName evidence="1">Rich Immunoreceptor tyrosine-based activation motif</fullName>
    </submittedName>
</protein>
<dbReference type="EMBL" id="BK015639">
    <property type="protein sequence ID" value="DAE17370.1"/>
    <property type="molecule type" value="Genomic_DNA"/>
</dbReference>
<organism evidence="1">
    <name type="scientific">Siphoviridae sp. ctr2f5</name>
    <dbReference type="NCBI Taxonomy" id="2825684"/>
    <lineage>
        <taxon>Viruses</taxon>
        <taxon>Duplodnaviria</taxon>
        <taxon>Heunggongvirae</taxon>
        <taxon>Uroviricota</taxon>
        <taxon>Caudoviricetes</taxon>
    </lineage>
</organism>
<proteinExistence type="predicted"/>
<reference evidence="1" key="1">
    <citation type="journal article" date="2021" name="Proc. Natl. Acad. Sci. U.S.A.">
        <title>A Catalog of Tens of Thousands of Viruses from Human Metagenomes Reveals Hidden Associations with Chronic Diseases.</title>
        <authorList>
            <person name="Tisza M.J."/>
            <person name="Buck C.B."/>
        </authorList>
    </citation>
    <scope>NUCLEOTIDE SEQUENCE</scope>
    <source>
        <strain evidence="1">Ctr2f5</strain>
    </source>
</reference>
<evidence type="ECO:0000313" key="1">
    <source>
        <dbReference type="EMBL" id="DAE17370.1"/>
    </source>
</evidence>